<dbReference type="RefSeq" id="WP_155035817.1">
    <property type="nucleotide sequence ID" value="NZ_JAYMMG010000004.1"/>
</dbReference>
<sequence length="425" mass="47437">MKKSFFLIAVGTQVLGLTHGYSQTPASFSNEGVVYVSPNEVVSVVGEFVNKENGNFKTDGTIYYQSDFTNENLYYSSDGVDSGRTVFGSNEGKPAVQTIAGSKVTELHHVVFNNSTANEAFNVLGDLSISGEADFQKGIVKVDSLKGGAVTFLEKSSWKNASDQSHITGKVEKEGRETFAFPIGNKGKFRYAKISAPQNKKDVANGEYTLKDKAFFAIRENKEEIIELINTNEYWLVDLNSNAKSTIMVTLSWADDTTLKEIINSPDESLHVIRWDKKKQMWVDEGGAVDLDAQEVTTIADVKGYGFFTLARVKNTDIGDGDIKIYNFVNANGGDYNDYFRIENINKYPDNTVEIYNRWGSLVYQTKNYNSKNNVFKGYSEGKGTVNKSEKLPSGTYYYLLKYKVSDKKGNNIVKRSGYLHLESN</sequence>
<gene>
    <name evidence="1" type="ORF">GJV77_07820</name>
</gene>
<dbReference type="Pfam" id="PF13585">
    <property type="entry name" value="CHU_C"/>
    <property type="match status" value="1"/>
</dbReference>
<dbReference type="InterPro" id="IPR026341">
    <property type="entry name" value="T9SS_type_B"/>
</dbReference>
<dbReference type="NCBIfam" id="TIGR04131">
    <property type="entry name" value="Bac_Flav_CTERM"/>
    <property type="match status" value="1"/>
</dbReference>
<protein>
    <submittedName>
        <fullName evidence="1">T9SS type B sorting domain-containing protein</fullName>
    </submittedName>
</protein>
<keyword evidence="2" id="KW-1185">Reference proteome</keyword>
<evidence type="ECO:0000313" key="1">
    <source>
        <dbReference type="EMBL" id="MTH29825.1"/>
    </source>
</evidence>
<organism evidence="1 2">
    <name type="scientific">Myroides pelagicus</name>
    <dbReference type="NCBI Taxonomy" id="270914"/>
    <lineage>
        <taxon>Bacteria</taxon>
        <taxon>Pseudomonadati</taxon>
        <taxon>Bacteroidota</taxon>
        <taxon>Flavobacteriia</taxon>
        <taxon>Flavobacteriales</taxon>
        <taxon>Flavobacteriaceae</taxon>
        <taxon>Myroides</taxon>
    </lineage>
</organism>
<name>A0A7K1GLR2_9FLAO</name>
<dbReference type="AlphaFoldDB" id="A0A7K1GLR2"/>
<reference evidence="1 2" key="1">
    <citation type="journal article" date="2006" name="Int. J. Syst. Evol. Microbiol.">
        <title>Myroides pelagicus sp. nov., isolated from seawater in Thailand.</title>
        <authorList>
            <person name="Yoon J."/>
            <person name="Maneerat S."/>
            <person name="Kawai F."/>
            <person name="Yokota A."/>
        </authorList>
    </citation>
    <scope>NUCLEOTIDE SEQUENCE [LARGE SCALE GENOMIC DNA]</scope>
    <source>
        <strain evidence="1 2">SM1T</strain>
    </source>
</reference>
<proteinExistence type="predicted"/>
<dbReference type="OrthoDB" id="1489185at2"/>
<evidence type="ECO:0000313" key="2">
    <source>
        <dbReference type="Proteomes" id="UP000488936"/>
    </source>
</evidence>
<dbReference type="EMBL" id="WMJY01000014">
    <property type="protein sequence ID" value="MTH29825.1"/>
    <property type="molecule type" value="Genomic_DNA"/>
</dbReference>
<dbReference type="Proteomes" id="UP000488936">
    <property type="component" value="Unassembled WGS sequence"/>
</dbReference>
<comment type="caution">
    <text evidence="1">The sequence shown here is derived from an EMBL/GenBank/DDBJ whole genome shotgun (WGS) entry which is preliminary data.</text>
</comment>
<accession>A0A7K1GLR2</accession>